<evidence type="ECO:0000256" key="4">
    <source>
        <dbReference type="ARBA" id="ARBA00023002"/>
    </source>
</evidence>
<feature type="non-terminal residue" evidence="5">
    <location>
        <position position="1"/>
    </location>
</feature>
<dbReference type="AlphaFoldDB" id="G5E205"/>
<dbReference type="PANTHER" id="PTHR46028:SF2">
    <property type="entry name" value="KYNURENINE 3-MONOOXYGENASE"/>
    <property type="match status" value="1"/>
</dbReference>
<evidence type="ECO:0000256" key="2">
    <source>
        <dbReference type="ARBA" id="ARBA00022630"/>
    </source>
</evidence>
<feature type="non-terminal residue" evidence="5">
    <location>
        <position position="81"/>
    </location>
</feature>
<evidence type="ECO:0000256" key="1">
    <source>
        <dbReference type="ARBA" id="ARBA00001974"/>
    </source>
</evidence>
<organism evidence="5">
    <name type="scientific">Pipa carvalhoi</name>
    <name type="common">Carvalho's Surinam toad</name>
    <dbReference type="NCBI Taxonomy" id="191480"/>
    <lineage>
        <taxon>Eukaryota</taxon>
        <taxon>Metazoa</taxon>
        <taxon>Chordata</taxon>
        <taxon>Craniata</taxon>
        <taxon>Vertebrata</taxon>
        <taxon>Euteleostomi</taxon>
        <taxon>Amphibia</taxon>
        <taxon>Batrachia</taxon>
        <taxon>Anura</taxon>
        <taxon>Pipoidea</taxon>
        <taxon>Pipidae</taxon>
        <taxon>Pipinae</taxon>
        <taxon>Pipa</taxon>
    </lineage>
</organism>
<dbReference type="EMBL" id="JP287419">
    <property type="protein sequence ID" value="AEQ17063.1"/>
    <property type="molecule type" value="mRNA"/>
</dbReference>
<keyword evidence="3" id="KW-0274">FAD</keyword>
<dbReference type="GO" id="GO:0004502">
    <property type="term" value="F:kynurenine 3-monooxygenase activity"/>
    <property type="evidence" value="ECO:0007669"/>
    <property type="project" value="TreeGrafter"/>
</dbReference>
<evidence type="ECO:0000313" key="5">
    <source>
        <dbReference type="EMBL" id="AEQ17063.1"/>
    </source>
</evidence>
<keyword evidence="5" id="KW-0503">Monooxygenase</keyword>
<dbReference type="PANTHER" id="PTHR46028">
    <property type="entry name" value="KYNURENINE 3-MONOOXYGENASE"/>
    <property type="match status" value="1"/>
</dbReference>
<name>G5E205_9PIPI</name>
<keyword evidence="4" id="KW-0560">Oxidoreductase</keyword>
<keyword evidence="2" id="KW-0285">Flavoprotein</keyword>
<reference evidence="5" key="1">
    <citation type="submission" date="2011-09" db="EMBL/GenBank/DDBJ databases">
        <title>The odds of duplicate gene persistence after polyploidization.</title>
        <authorList>
            <person name="Chain F.J.J."/>
            <person name="Evans B.J."/>
            <person name="Dushoff J."/>
        </authorList>
    </citation>
    <scope>NUCLEOTIDE SEQUENCE</scope>
    <source>
        <tissue evidence="5">Liver</tissue>
    </source>
</reference>
<dbReference type="Gene3D" id="3.50.50.60">
    <property type="entry name" value="FAD/NAD(P)-binding domain"/>
    <property type="match status" value="1"/>
</dbReference>
<dbReference type="InterPro" id="IPR036188">
    <property type="entry name" value="FAD/NAD-bd_sf"/>
</dbReference>
<proteinExistence type="evidence at transcript level"/>
<protein>
    <submittedName>
        <fullName evidence="5">Putative kynurenine 3-monooxygenase</fullName>
    </submittedName>
</protein>
<comment type="cofactor">
    <cofactor evidence="1">
        <name>FAD</name>
        <dbReference type="ChEBI" id="CHEBI:57692"/>
    </cofactor>
</comment>
<sequence length="81" mass="9097">GRSINLALSYRGLQALKAIGLDDKIATMGIPMRARLIHSYGKQHQYILSVDRANLNKELLNAAGFEDCLVFSELMDQYQNN</sequence>
<dbReference type="GO" id="GO:0005741">
    <property type="term" value="C:mitochondrial outer membrane"/>
    <property type="evidence" value="ECO:0007669"/>
    <property type="project" value="TreeGrafter"/>
</dbReference>
<accession>G5E205</accession>
<evidence type="ECO:0000256" key="3">
    <source>
        <dbReference type="ARBA" id="ARBA00022827"/>
    </source>
</evidence>
<dbReference type="GO" id="GO:0070189">
    <property type="term" value="P:kynurenine metabolic process"/>
    <property type="evidence" value="ECO:0007669"/>
    <property type="project" value="TreeGrafter"/>
</dbReference>